<evidence type="ECO:0000313" key="3">
    <source>
        <dbReference type="Proteomes" id="UP000331127"/>
    </source>
</evidence>
<accession>A0A5M3WVN7</accession>
<dbReference type="AlphaFoldDB" id="A0A5M3WVN7"/>
<sequence length="197" mass="23195">MRYRRAVERLRTLAEACERTKLLQLEEPFLHEAYVFGDLLAGADPLDHVQVAFVLNLPPEEVPWESHPPGTAWLVDLFRLDKGGVAYWWRSHLDPVWNHLIRGPVRFWSLDGPDEVVLDALSERRFDHLRQVIPDPGEEHAQTAEELRAALRHLRAVHERYWDHEWRHEHRGSGRYPEHYLWEAVQGYLDLLDAHDG</sequence>
<evidence type="ECO:0000313" key="2">
    <source>
        <dbReference type="EMBL" id="GES12292.1"/>
    </source>
</evidence>
<name>A0A5M3WVN7_9ACTN</name>
<dbReference type="RefSeq" id="WP_170322706.1">
    <property type="nucleotide sequence ID" value="NZ_BAAAHL010000012.1"/>
</dbReference>
<dbReference type="InterPro" id="IPR056128">
    <property type="entry name" value="DUF7711"/>
</dbReference>
<gene>
    <name evidence="2" type="ORF">Amac_058890</name>
</gene>
<dbReference type="Pfam" id="PF24821">
    <property type="entry name" value="DUF7711"/>
    <property type="match status" value="1"/>
</dbReference>
<dbReference type="Proteomes" id="UP000331127">
    <property type="component" value="Unassembled WGS sequence"/>
</dbReference>
<feature type="domain" description="DUF7711" evidence="1">
    <location>
        <begin position="1"/>
        <end position="196"/>
    </location>
</feature>
<keyword evidence="3" id="KW-1185">Reference proteome</keyword>
<dbReference type="EMBL" id="BLAE01000035">
    <property type="protein sequence ID" value="GES12292.1"/>
    <property type="molecule type" value="Genomic_DNA"/>
</dbReference>
<reference evidence="2 3" key="1">
    <citation type="submission" date="2019-10" db="EMBL/GenBank/DDBJ databases">
        <title>Whole genome shotgun sequence of Acrocarpospora macrocephala NBRC 16266.</title>
        <authorList>
            <person name="Ichikawa N."/>
            <person name="Kimura A."/>
            <person name="Kitahashi Y."/>
            <person name="Komaki H."/>
            <person name="Oguchi A."/>
        </authorList>
    </citation>
    <scope>NUCLEOTIDE SEQUENCE [LARGE SCALE GENOMIC DNA]</scope>
    <source>
        <strain evidence="2 3">NBRC 16266</strain>
    </source>
</reference>
<comment type="caution">
    <text evidence="2">The sequence shown here is derived from an EMBL/GenBank/DDBJ whole genome shotgun (WGS) entry which is preliminary data.</text>
</comment>
<proteinExistence type="predicted"/>
<protein>
    <recommendedName>
        <fullName evidence="1">DUF7711 domain-containing protein</fullName>
    </recommendedName>
</protein>
<organism evidence="2 3">
    <name type="scientific">Acrocarpospora macrocephala</name>
    <dbReference type="NCBI Taxonomy" id="150177"/>
    <lineage>
        <taxon>Bacteria</taxon>
        <taxon>Bacillati</taxon>
        <taxon>Actinomycetota</taxon>
        <taxon>Actinomycetes</taxon>
        <taxon>Streptosporangiales</taxon>
        <taxon>Streptosporangiaceae</taxon>
        <taxon>Acrocarpospora</taxon>
    </lineage>
</organism>
<evidence type="ECO:0000259" key="1">
    <source>
        <dbReference type="Pfam" id="PF24821"/>
    </source>
</evidence>